<dbReference type="EMBL" id="JAHWGI010001434">
    <property type="protein sequence ID" value="KAK3932148.1"/>
    <property type="molecule type" value="Genomic_DNA"/>
</dbReference>
<dbReference type="AlphaFoldDB" id="A0AAE1LU35"/>
<proteinExistence type="predicted"/>
<reference evidence="1" key="1">
    <citation type="submission" date="2021-07" db="EMBL/GenBank/DDBJ databases">
        <authorList>
            <person name="Catto M.A."/>
            <person name="Jacobson A."/>
            <person name="Kennedy G."/>
            <person name="Labadie P."/>
            <person name="Hunt B.G."/>
            <person name="Srinivasan R."/>
        </authorList>
    </citation>
    <scope>NUCLEOTIDE SEQUENCE</scope>
    <source>
        <strain evidence="1">PL_HMW_Pooled</strain>
        <tissue evidence="1">Head</tissue>
    </source>
</reference>
<evidence type="ECO:0000313" key="1">
    <source>
        <dbReference type="EMBL" id="KAK3932148.1"/>
    </source>
</evidence>
<name>A0AAE1LU35_9NEOP</name>
<dbReference type="Proteomes" id="UP001219518">
    <property type="component" value="Unassembled WGS sequence"/>
</dbReference>
<reference evidence="1" key="2">
    <citation type="journal article" date="2023" name="BMC Genomics">
        <title>Pest status, molecular evolution, and epigenetic factors derived from the genome assembly of Frankliniella fusca, a thysanopteran phytovirus vector.</title>
        <authorList>
            <person name="Catto M.A."/>
            <person name="Labadie P.E."/>
            <person name="Jacobson A.L."/>
            <person name="Kennedy G.G."/>
            <person name="Srinivasan R."/>
            <person name="Hunt B.G."/>
        </authorList>
    </citation>
    <scope>NUCLEOTIDE SEQUENCE</scope>
    <source>
        <strain evidence="1">PL_HMW_Pooled</strain>
    </source>
</reference>
<organism evidence="1 2">
    <name type="scientific">Frankliniella fusca</name>
    <dbReference type="NCBI Taxonomy" id="407009"/>
    <lineage>
        <taxon>Eukaryota</taxon>
        <taxon>Metazoa</taxon>
        <taxon>Ecdysozoa</taxon>
        <taxon>Arthropoda</taxon>
        <taxon>Hexapoda</taxon>
        <taxon>Insecta</taxon>
        <taxon>Pterygota</taxon>
        <taxon>Neoptera</taxon>
        <taxon>Paraneoptera</taxon>
        <taxon>Thysanoptera</taxon>
        <taxon>Terebrantia</taxon>
        <taxon>Thripoidea</taxon>
        <taxon>Thripidae</taxon>
        <taxon>Frankliniella</taxon>
    </lineage>
</organism>
<comment type="caution">
    <text evidence="1">The sequence shown here is derived from an EMBL/GenBank/DDBJ whole genome shotgun (WGS) entry which is preliminary data.</text>
</comment>
<gene>
    <name evidence="1" type="ORF">KUF71_011476</name>
</gene>
<evidence type="ECO:0000313" key="2">
    <source>
        <dbReference type="Proteomes" id="UP001219518"/>
    </source>
</evidence>
<sequence length="98" mass="11267">MMKRLLPLIVNVAVNVNVPASIILSHTVTSLNNIYYCYHKLSLKLCNHHMQHVIVKCTVSQLSYGSHGNIMDKDRNCSHLLLFKYCKQQSYISNCFEP</sequence>
<keyword evidence="2" id="KW-1185">Reference proteome</keyword>
<protein>
    <submittedName>
        <fullName evidence="1">Ubiquitin-like modifier-activating enzyme ATG7</fullName>
    </submittedName>
</protein>
<accession>A0AAE1LU35</accession>